<comment type="catalytic activity">
    <reaction evidence="1">
        <text>ATP + protein L-histidine = ADP + protein N-phospho-L-histidine.</text>
        <dbReference type="EC" id="2.7.13.3"/>
    </reaction>
</comment>
<dbReference type="STRING" id="321339.SAMN05444340_101211"/>
<dbReference type="InterPro" id="IPR001789">
    <property type="entry name" value="Sig_transdc_resp-reg_receiver"/>
</dbReference>
<dbReference type="CDD" id="cd17546">
    <property type="entry name" value="REC_hyHK_CKI1_RcsC-like"/>
    <property type="match status" value="1"/>
</dbReference>
<dbReference type="RefSeq" id="WP_089877889.1">
    <property type="nucleotide sequence ID" value="NZ_FNPF01000001.1"/>
</dbReference>
<dbReference type="PANTHER" id="PTHR45339:SF5">
    <property type="entry name" value="HISTIDINE KINASE"/>
    <property type="match status" value="1"/>
</dbReference>
<evidence type="ECO:0000256" key="15">
    <source>
        <dbReference type="SAM" id="Coils"/>
    </source>
</evidence>
<evidence type="ECO:0000256" key="3">
    <source>
        <dbReference type="ARBA" id="ARBA00012438"/>
    </source>
</evidence>
<dbReference type="InterPro" id="IPR005467">
    <property type="entry name" value="His_kinase_dom"/>
</dbReference>
<dbReference type="FunFam" id="3.30.565.10:FF:000010">
    <property type="entry name" value="Sensor histidine kinase RcsC"/>
    <property type="match status" value="1"/>
</dbReference>
<dbReference type="GO" id="GO:0005886">
    <property type="term" value="C:plasma membrane"/>
    <property type="evidence" value="ECO:0007669"/>
    <property type="project" value="UniProtKB-SubCell"/>
</dbReference>
<dbReference type="PRINTS" id="PR00344">
    <property type="entry name" value="BCTRLSENSOR"/>
</dbReference>
<sequence length="855" mass="93727">MEYARLLAEERRARLAAERLLEQKQAQLHAANRELDLHARNLSRQVTDTRAEVVEVRSERERAVSQLGEATEKIEVVESRLWQALSAIRDGFAMFDQDGRMELANPSYLALFDGVESIKPGATYDHVIDVLLEEGIVDPGDEPVDAWRARMRARWTLDPIPEVTLRLWNGRFIKISDRRRPEGGIVTLGVDITALMRMWSAVEELPDGFVMFDADDRLVMCNSRFRELYPVSAPAMQRGATFEEILLYGLERGQFADAVGREEEWLEERLNTHRHDLKTVEHRLDDDRWIRVYERATREGGRVGLRVDITRIKHDQARLEEAMLRAEAANRAKSAFLANMSHEIRTPMNGVVGMADLLLDTPLDDDQRTFVDTIRSSGEALLTIINDILDYSKIEADRLDLNPEPFDLERTVHDVMQLLQPAAYAKGLTLLVDYDMFLPARFHGDPGRVRQILTNLVGNAIKFTHEGRVLVRVVGVPDGAGGTAVHLTVEDTGIGIAAEKIEHVFGEFNQVETDRNRQFEGTGLGLAITRRLVEMMNGEIWVESEVARGSCFGLGLPLTGVEPTATVAPPALPAGVGRALVVATDGEARAILQKQLESLGTSVTFCATGAEALALRTPAEGFAVIADALEDMTGAGLIAAMAASGHPLPAILLSGRADVSPADCGAHAVLRQPVSRPALAAAVESIGRNLPSPPAPRDATAHGKDTRPRFDVLVAEDNKTNQLVLAKMVAGFPLDLRFADNGLEAVEAFRTWRPDLIFMDISMPQMDGKQATAEIRRIEAEAGADSVPIIAVTAHAMAGDRDAILQAGLSDYLTKPLRKAQLAEMLRLWAGPGAVQTAGRTKTGASGDDISALQA</sequence>
<feature type="modified residue" description="4-aspartylphosphate" evidence="14">
    <location>
        <position position="627"/>
    </location>
</feature>
<dbReference type="Pfam" id="PF02518">
    <property type="entry name" value="HATPase_c"/>
    <property type="match status" value="1"/>
</dbReference>
<reference evidence="19 20" key="1">
    <citation type="submission" date="2016-10" db="EMBL/GenBank/DDBJ databases">
        <authorList>
            <person name="de Groot N.N."/>
        </authorList>
    </citation>
    <scope>NUCLEOTIDE SEQUENCE [LARGE SCALE GENOMIC DNA]</scope>
    <source>
        <strain evidence="19 20">DSM 26880</strain>
    </source>
</reference>
<dbReference type="InterPro" id="IPR003594">
    <property type="entry name" value="HATPase_dom"/>
</dbReference>
<dbReference type="CDD" id="cd16922">
    <property type="entry name" value="HATPase_EvgS-ArcB-TorS-like"/>
    <property type="match status" value="1"/>
</dbReference>
<dbReference type="CDD" id="cd00156">
    <property type="entry name" value="REC"/>
    <property type="match status" value="1"/>
</dbReference>
<dbReference type="PANTHER" id="PTHR45339">
    <property type="entry name" value="HYBRID SIGNAL TRANSDUCTION HISTIDINE KINASE J"/>
    <property type="match status" value="1"/>
</dbReference>
<dbReference type="Gene3D" id="3.30.565.10">
    <property type="entry name" value="Histidine kinase-like ATPase, C-terminal domain"/>
    <property type="match status" value="1"/>
</dbReference>
<evidence type="ECO:0000256" key="7">
    <source>
        <dbReference type="ARBA" id="ARBA00022692"/>
    </source>
</evidence>
<evidence type="ECO:0000256" key="1">
    <source>
        <dbReference type="ARBA" id="ARBA00000085"/>
    </source>
</evidence>
<dbReference type="Pfam" id="PF00072">
    <property type="entry name" value="Response_reg"/>
    <property type="match status" value="1"/>
</dbReference>
<keyword evidence="20" id="KW-1185">Reference proteome</keyword>
<keyword evidence="8" id="KW-0547">Nucleotide-binding</keyword>
<proteinExistence type="predicted"/>
<keyword evidence="13" id="KW-0472">Membrane</keyword>
<dbReference type="InterPro" id="IPR011006">
    <property type="entry name" value="CheY-like_superfamily"/>
</dbReference>
<name>A0A1H3F5Z8_9RHOB</name>
<keyword evidence="4" id="KW-1003">Cell membrane</keyword>
<feature type="region of interest" description="Disordered" evidence="16">
    <location>
        <begin position="836"/>
        <end position="855"/>
    </location>
</feature>
<evidence type="ECO:0000256" key="9">
    <source>
        <dbReference type="ARBA" id="ARBA00022777"/>
    </source>
</evidence>
<dbReference type="Proteomes" id="UP000199286">
    <property type="component" value="Unassembled WGS sequence"/>
</dbReference>
<accession>A0A1H3F5Z8</accession>
<protein>
    <recommendedName>
        <fullName evidence="3">histidine kinase</fullName>
        <ecNumber evidence="3">2.7.13.3</ecNumber>
    </recommendedName>
</protein>
<keyword evidence="7" id="KW-0812">Transmembrane</keyword>
<dbReference type="Gene3D" id="3.40.50.2300">
    <property type="match status" value="2"/>
</dbReference>
<comment type="subcellular location">
    <subcellularLocation>
        <location evidence="2">Cell membrane</location>
        <topology evidence="2">Multi-pass membrane protein</topology>
    </subcellularLocation>
</comment>
<dbReference type="SUPFAM" id="SSF52172">
    <property type="entry name" value="CheY-like"/>
    <property type="match status" value="2"/>
</dbReference>
<evidence type="ECO:0000256" key="11">
    <source>
        <dbReference type="ARBA" id="ARBA00022989"/>
    </source>
</evidence>
<evidence type="ECO:0000256" key="16">
    <source>
        <dbReference type="SAM" id="MobiDB-lite"/>
    </source>
</evidence>
<keyword evidence="12" id="KW-0902">Two-component regulatory system</keyword>
<evidence type="ECO:0000256" key="2">
    <source>
        <dbReference type="ARBA" id="ARBA00004651"/>
    </source>
</evidence>
<organism evidence="19 20">
    <name type="scientific">Citreimonas salinaria</name>
    <dbReference type="NCBI Taxonomy" id="321339"/>
    <lineage>
        <taxon>Bacteria</taxon>
        <taxon>Pseudomonadati</taxon>
        <taxon>Pseudomonadota</taxon>
        <taxon>Alphaproteobacteria</taxon>
        <taxon>Rhodobacterales</taxon>
        <taxon>Roseobacteraceae</taxon>
        <taxon>Citreimonas</taxon>
    </lineage>
</organism>
<keyword evidence="15" id="KW-0175">Coiled coil</keyword>
<evidence type="ECO:0000256" key="4">
    <source>
        <dbReference type="ARBA" id="ARBA00022475"/>
    </source>
</evidence>
<dbReference type="Gene3D" id="1.10.287.130">
    <property type="match status" value="1"/>
</dbReference>
<dbReference type="InterPro" id="IPR036097">
    <property type="entry name" value="HisK_dim/P_sf"/>
</dbReference>
<evidence type="ECO:0000256" key="6">
    <source>
        <dbReference type="ARBA" id="ARBA00022679"/>
    </source>
</evidence>
<dbReference type="InterPro" id="IPR035965">
    <property type="entry name" value="PAS-like_dom_sf"/>
</dbReference>
<keyword evidence="9" id="KW-0418">Kinase</keyword>
<dbReference type="GO" id="GO:0000155">
    <property type="term" value="F:phosphorelay sensor kinase activity"/>
    <property type="evidence" value="ECO:0007669"/>
    <property type="project" value="InterPro"/>
</dbReference>
<feature type="domain" description="Response regulatory" evidence="18">
    <location>
        <begin position="711"/>
        <end position="830"/>
    </location>
</feature>
<dbReference type="InterPro" id="IPR004358">
    <property type="entry name" value="Sig_transdc_His_kin-like_C"/>
</dbReference>
<dbReference type="FunFam" id="1.10.287.130:FF:000003">
    <property type="entry name" value="Histidine kinase"/>
    <property type="match status" value="1"/>
</dbReference>
<dbReference type="SMART" id="SM00387">
    <property type="entry name" value="HATPase_c"/>
    <property type="match status" value="1"/>
</dbReference>
<evidence type="ECO:0000256" key="10">
    <source>
        <dbReference type="ARBA" id="ARBA00022840"/>
    </source>
</evidence>
<evidence type="ECO:0000259" key="18">
    <source>
        <dbReference type="PROSITE" id="PS50110"/>
    </source>
</evidence>
<dbReference type="EC" id="2.7.13.3" evidence="3"/>
<dbReference type="GO" id="GO:0005524">
    <property type="term" value="F:ATP binding"/>
    <property type="evidence" value="ECO:0007669"/>
    <property type="project" value="UniProtKB-KW"/>
</dbReference>
<dbReference type="EMBL" id="FNPF01000001">
    <property type="protein sequence ID" value="SDX86330.1"/>
    <property type="molecule type" value="Genomic_DNA"/>
</dbReference>
<dbReference type="SUPFAM" id="SSF47384">
    <property type="entry name" value="Homodimeric domain of signal transducing histidine kinase"/>
    <property type="match status" value="1"/>
</dbReference>
<dbReference type="SUPFAM" id="SSF55785">
    <property type="entry name" value="PYP-like sensor domain (PAS domain)"/>
    <property type="match status" value="2"/>
</dbReference>
<dbReference type="OrthoDB" id="9801651at2"/>
<evidence type="ECO:0000256" key="8">
    <source>
        <dbReference type="ARBA" id="ARBA00022741"/>
    </source>
</evidence>
<feature type="modified residue" description="4-aspartylphosphate" evidence="14">
    <location>
        <position position="760"/>
    </location>
</feature>
<dbReference type="InterPro" id="IPR036890">
    <property type="entry name" value="HATPase_C_sf"/>
</dbReference>
<dbReference type="CDD" id="cd00082">
    <property type="entry name" value="HisKA"/>
    <property type="match status" value="1"/>
</dbReference>
<dbReference type="SMART" id="SM00388">
    <property type="entry name" value="HisKA"/>
    <property type="match status" value="1"/>
</dbReference>
<evidence type="ECO:0000256" key="13">
    <source>
        <dbReference type="ARBA" id="ARBA00023136"/>
    </source>
</evidence>
<keyword evidence="6" id="KW-0808">Transferase</keyword>
<dbReference type="SMART" id="SM00448">
    <property type="entry name" value="REC"/>
    <property type="match status" value="2"/>
</dbReference>
<evidence type="ECO:0000256" key="12">
    <source>
        <dbReference type="ARBA" id="ARBA00023012"/>
    </source>
</evidence>
<feature type="domain" description="Response regulatory" evidence="18">
    <location>
        <begin position="578"/>
        <end position="687"/>
    </location>
</feature>
<dbReference type="Gene3D" id="3.30.450.20">
    <property type="entry name" value="PAS domain"/>
    <property type="match status" value="1"/>
</dbReference>
<keyword evidence="11" id="KW-1133">Transmembrane helix</keyword>
<dbReference type="SUPFAM" id="SSF55874">
    <property type="entry name" value="ATPase domain of HSP90 chaperone/DNA topoisomerase II/histidine kinase"/>
    <property type="match status" value="1"/>
</dbReference>
<dbReference type="PROSITE" id="PS50110">
    <property type="entry name" value="RESPONSE_REGULATORY"/>
    <property type="match status" value="2"/>
</dbReference>
<dbReference type="PROSITE" id="PS50109">
    <property type="entry name" value="HIS_KIN"/>
    <property type="match status" value="1"/>
</dbReference>
<evidence type="ECO:0000313" key="19">
    <source>
        <dbReference type="EMBL" id="SDX86330.1"/>
    </source>
</evidence>
<dbReference type="AlphaFoldDB" id="A0A1H3F5Z8"/>
<evidence type="ECO:0000256" key="14">
    <source>
        <dbReference type="PROSITE-ProRule" id="PRU00169"/>
    </source>
</evidence>
<gene>
    <name evidence="19" type="ORF">SAMN05444340_101211</name>
</gene>
<dbReference type="Pfam" id="PF00512">
    <property type="entry name" value="HisKA"/>
    <property type="match status" value="1"/>
</dbReference>
<keyword evidence="5 14" id="KW-0597">Phosphoprotein</keyword>
<evidence type="ECO:0000259" key="17">
    <source>
        <dbReference type="PROSITE" id="PS50109"/>
    </source>
</evidence>
<dbReference type="InterPro" id="IPR003661">
    <property type="entry name" value="HisK_dim/P_dom"/>
</dbReference>
<feature type="coiled-coil region" evidence="15">
    <location>
        <begin position="3"/>
        <end position="80"/>
    </location>
</feature>
<feature type="domain" description="Histidine kinase" evidence="17">
    <location>
        <begin position="339"/>
        <end position="560"/>
    </location>
</feature>
<keyword evidence="10" id="KW-0067">ATP-binding</keyword>
<evidence type="ECO:0000313" key="20">
    <source>
        <dbReference type="Proteomes" id="UP000199286"/>
    </source>
</evidence>
<dbReference type="Pfam" id="PF12860">
    <property type="entry name" value="PAS_7"/>
    <property type="match status" value="2"/>
</dbReference>
<evidence type="ECO:0000256" key="5">
    <source>
        <dbReference type="ARBA" id="ARBA00022553"/>
    </source>
</evidence>